<dbReference type="InterPro" id="IPR023214">
    <property type="entry name" value="HAD_sf"/>
</dbReference>
<dbReference type="PRINTS" id="PR00413">
    <property type="entry name" value="HADHALOGNASE"/>
</dbReference>
<dbReference type="NCBIfam" id="TIGR01509">
    <property type="entry name" value="HAD-SF-IA-v3"/>
    <property type="match status" value="1"/>
</dbReference>
<dbReference type="Pfam" id="PF13419">
    <property type="entry name" value="HAD_2"/>
    <property type="match status" value="1"/>
</dbReference>
<dbReference type="Gene3D" id="1.10.150.240">
    <property type="entry name" value="Putative phosphatase, domain 2"/>
    <property type="match status" value="1"/>
</dbReference>
<reference evidence="1" key="1">
    <citation type="submission" date="2018-06" db="EMBL/GenBank/DDBJ databases">
        <authorList>
            <person name="Zhirakovskaya E."/>
        </authorList>
    </citation>
    <scope>NUCLEOTIDE SEQUENCE</scope>
</reference>
<name>A0A3B0THI8_9ZZZZ</name>
<dbReference type="AlphaFoldDB" id="A0A3B0THI8"/>
<organism evidence="1">
    <name type="scientific">hydrothermal vent metagenome</name>
    <dbReference type="NCBI Taxonomy" id="652676"/>
    <lineage>
        <taxon>unclassified sequences</taxon>
        <taxon>metagenomes</taxon>
        <taxon>ecological metagenomes</taxon>
    </lineage>
</organism>
<dbReference type="SUPFAM" id="SSF56784">
    <property type="entry name" value="HAD-like"/>
    <property type="match status" value="1"/>
</dbReference>
<dbReference type="CDD" id="cd07505">
    <property type="entry name" value="HAD_BPGM-like"/>
    <property type="match status" value="1"/>
</dbReference>
<dbReference type="SFLD" id="SFLDS00003">
    <property type="entry name" value="Haloacid_Dehalogenase"/>
    <property type="match status" value="1"/>
</dbReference>
<gene>
    <name evidence="1" type="ORF">MNBD_BACTEROID01-1380</name>
</gene>
<dbReference type="Gene3D" id="3.40.50.1000">
    <property type="entry name" value="HAD superfamily/HAD-like"/>
    <property type="match status" value="1"/>
</dbReference>
<dbReference type="EMBL" id="UOEP01000081">
    <property type="protein sequence ID" value="VAW18115.1"/>
    <property type="molecule type" value="Genomic_DNA"/>
</dbReference>
<dbReference type="SFLD" id="SFLDG01129">
    <property type="entry name" value="C1.5:_HAD__Beta-PGM__Phosphata"/>
    <property type="match status" value="1"/>
</dbReference>
<protein>
    <recommendedName>
        <fullName evidence="2">Phosphatase YqaB</fullName>
    </recommendedName>
</protein>
<proteinExistence type="predicted"/>
<sequence length="200" mass="22550">MKTLKVDPRAKALIFDLDGTIADTMPVHFHAYNKVVAKYGIDFTPELFKRYAGIPAGQTIQILNDKFGANMNHEEVGQVKELEYEKLMHQVKPVKPVVDLIKKYNGVLPMSVGTGGHHRLAWKTLEILGLDKYFDILVSMEDVTHYKPHPETFLKCAEKMNMEPRYCQVFEDGALGLQAARSAGMIAVDVTEYYTVTIGM</sequence>
<dbReference type="PANTHER" id="PTHR43481">
    <property type="entry name" value="FRUCTOSE-1-PHOSPHATE PHOSPHATASE"/>
    <property type="match status" value="1"/>
</dbReference>
<evidence type="ECO:0000313" key="1">
    <source>
        <dbReference type="EMBL" id="VAW18115.1"/>
    </source>
</evidence>
<evidence type="ECO:0008006" key="2">
    <source>
        <dbReference type="Google" id="ProtNLM"/>
    </source>
</evidence>
<dbReference type="InterPro" id="IPR006439">
    <property type="entry name" value="HAD-SF_hydro_IA"/>
</dbReference>
<accession>A0A3B0THI8</accession>
<dbReference type="InterPro" id="IPR036412">
    <property type="entry name" value="HAD-like_sf"/>
</dbReference>
<dbReference type="InterPro" id="IPR041492">
    <property type="entry name" value="HAD_2"/>
</dbReference>
<dbReference type="InterPro" id="IPR023198">
    <property type="entry name" value="PGP-like_dom2"/>
</dbReference>
<dbReference type="GO" id="GO:0050308">
    <property type="term" value="F:sugar-phosphatase activity"/>
    <property type="evidence" value="ECO:0007669"/>
    <property type="project" value="TreeGrafter"/>
</dbReference>
<dbReference type="PANTHER" id="PTHR43481:SF4">
    <property type="entry name" value="GLYCEROL-1-PHOSPHATE PHOSPHOHYDROLASE 1-RELATED"/>
    <property type="match status" value="1"/>
</dbReference>
<dbReference type="InterPro" id="IPR051806">
    <property type="entry name" value="HAD-like_SPP"/>
</dbReference>